<sequence>MYSPFTSLSSVGTYTVRARTYAAVVINTFLRYTELMGNLKCFGSKEVDDEEKIGFVPEMHLSTTKTVTLKLEEGDEVTYARASEQSSVSLSLSFPLIRLMRDNVDDEKQVNVGMKSVC</sequence>
<evidence type="ECO:0000313" key="1">
    <source>
        <dbReference type="EMBL" id="CAK9150722.1"/>
    </source>
</evidence>
<reference evidence="1 2" key="1">
    <citation type="submission" date="2024-02" db="EMBL/GenBank/DDBJ databases">
        <authorList>
            <person name="Vignale AGUSTIN F."/>
            <person name="Sosa J E."/>
            <person name="Modenutti C."/>
        </authorList>
    </citation>
    <scope>NUCLEOTIDE SEQUENCE [LARGE SCALE GENOMIC DNA]</scope>
</reference>
<gene>
    <name evidence="1" type="ORF">ILEXP_LOCUS18876</name>
</gene>
<protein>
    <submittedName>
        <fullName evidence="1">Uncharacterized protein</fullName>
    </submittedName>
</protein>
<proteinExistence type="predicted"/>
<accession>A0ABC8S1I5</accession>
<keyword evidence="2" id="KW-1185">Reference proteome</keyword>
<dbReference type="Proteomes" id="UP001642360">
    <property type="component" value="Unassembled WGS sequence"/>
</dbReference>
<evidence type="ECO:0000313" key="2">
    <source>
        <dbReference type="Proteomes" id="UP001642360"/>
    </source>
</evidence>
<dbReference type="AlphaFoldDB" id="A0ABC8S1I5"/>
<organism evidence="1 2">
    <name type="scientific">Ilex paraguariensis</name>
    <name type="common">yerba mate</name>
    <dbReference type="NCBI Taxonomy" id="185542"/>
    <lineage>
        <taxon>Eukaryota</taxon>
        <taxon>Viridiplantae</taxon>
        <taxon>Streptophyta</taxon>
        <taxon>Embryophyta</taxon>
        <taxon>Tracheophyta</taxon>
        <taxon>Spermatophyta</taxon>
        <taxon>Magnoliopsida</taxon>
        <taxon>eudicotyledons</taxon>
        <taxon>Gunneridae</taxon>
        <taxon>Pentapetalae</taxon>
        <taxon>asterids</taxon>
        <taxon>campanulids</taxon>
        <taxon>Aquifoliales</taxon>
        <taxon>Aquifoliaceae</taxon>
        <taxon>Ilex</taxon>
    </lineage>
</organism>
<comment type="caution">
    <text evidence="1">The sequence shown here is derived from an EMBL/GenBank/DDBJ whole genome shotgun (WGS) entry which is preliminary data.</text>
</comment>
<name>A0ABC8S1I5_9AQUA</name>
<dbReference type="EMBL" id="CAUOFW020002058">
    <property type="protein sequence ID" value="CAK9150722.1"/>
    <property type="molecule type" value="Genomic_DNA"/>
</dbReference>